<dbReference type="EMBL" id="JARJLG010000083">
    <property type="protein sequence ID" value="KAJ7750082.1"/>
    <property type="molecule type" value="Genomic_DNA"/>
</dbReference>
<dbReference type="PANTHER" id="PTHR43433">
    <property type="entry name" value="HYDROLASE, ALPHA/BETA FOLD FAMILY PROTEIN"/>
    <property type="match status" value="1"/>
</dbReference>
<dbReference type="Pfam" id="PF12697">
    <property type="entry name" value="Abhydrolase_6"/>
    <property type="match status" value="1"/>
</dbReference>
<dbReference type="Gene3D" id="3.40.50.1820">
    <property type="entry name" value="alpha/beta hydrolase"/>
    <property type="match status" value="1"/>
</dbReference>
<dbReference type="InterPro" id="IPR050471">
    <property type="entry name" value="AB_hydrolase"/>
</dbReference>
<organism evidence="2 3">
    <name type="scientific">Mycena maculata</name>
    <dbReference type="NCBI Taxonomy" id="230809"/>
    <lineage>
        <taxon>Eukaryota</taxon>
        <taxon>Fungi</taxon>
        <taxon>Dikarya</taxon>
        <taxon>Basidiomycota</taxon>
        <taxon>Agaricomycotina</taxon>
        <taxon>Agaricomycetes</taxon>
        <taxon>Agaricomycetidae</taxon>
        <taxon>Agaricales</taxon>
        <taxon>Marasmiineae</taxon>
        <taxon>Mycenaceae</taxon>
        <taxon>Mycena</taxon>
    </lineage>
</organism>
<accession>A0AAD7N855</accession>
<evidence type="ECO:0000313" key="2">
    <source>
        <dbReference type="EMBL" id="KAJ7750082.1"/>
    </source>
</evidence>
<name>A0AAD7N855_9AGAR</name>
<evidence type="ECO:0000259" key="1">
    <source>
        <dbReference type="Pfam" id="PF12697"/>
    </source>
</evidence>
<gene>
    <name evidence="2" type="ORF">DFH07DRAFT_922805</name>
</gene>
<dbReference type="Proteomes" id="UP001215280">
    <property type="component" value="Unassembled WGS sequence"/>
</dbReference>
<dbReference type="PANTHER" id="PTHR43433:SF5">
    <property type="entry name" value="AB HYDROLASE-1 DOMAIN-CONTAINING PROTEIN"/>
    <property type="match status" value="1"/>
</dbReference>
<keyword evidence="3" id="KW-1185">Reference proteome</keyword>
<protein>
    <submittedName>
        <fullName evidence="2">Alpha/beta-hydrolase</fullName>
    </submittedName>
</protein>
<comment type="caution">
    <text evidence="2">The sequence shown here is derived from an EMBL/GenBank/DDBJ whole genome shotgun (WGS) entry which is preliminary data.</text>
</comment>
<reference evidence="2" key="1">
    <citation type="submission" date="2023-03" db="EMBL/GenBank/DDBJ databases">
        <title>Massive genome expansion in bonnet fungi (Mycena s.s.) driven by repeated elements and novel gene families across ecological guilds.</title>
        <authorList>
            <consortium name="Lawrence Berkeley National Laboratory"/>
            <person name="Harder C.B."/>
            <person name="Miyauchi S."/>
            <person name="Viragh M."/>
            <person name="Kuo A."/>
            <person name="Thoen E."/>
            <person name="Andreopoulos B."/>
            <person name="Lu D."/>
            <person name="Skrede I."/>
            <person name="Drula E."/>
            <person name="Henrissat B."/>
            <person name="Morin E."/>
            <person name="Kohler A."/>
            <person name="Barry K."/>
            <person name="LaButti K."/>
            <person name="Morin E."/>
            <person name="Salamov A."/>
            <person name="Lipzen A."/>
            <person name="Mereny Z."/>
            <person name="Hegedus B."/>
            <person name="Baldrian P."/>
            <person name="Stursova M."/>
            <person name="Weitz H."/>
            <person name="Taylor A."/>
            <person name="Grigoriev I.V."/>
            <person name="Nagy L.G."/>
            <person name="Martin F."/>
            <person name="Kauserud H."/>
        </authorList>
    </citation>
    <scope>NUCLEOTIDE SEQUENCE</scope>
    <source>
        <strain evidence="2">CBHHK188m</strain>
    </source>
</reference>
<dbReference type="AlphaFoldDB" id="A0AAD7N855"/>
<dbReference type="InterPro" id="IPR029058">
    <property type="entry name" value="AB_hydrolase_fold"/>
</dbReference>
<proteinExistence type="predicted"/>
<evidence type="ECO:0000313" key="3">
    <source>
        <dbReference type="Proteomes" id="UP001215280"/>
    </source>
</evidence>
<feature type="domain" description="AB hydrolase-1" evidence="1">
    <location>
        <begin position="30"/>
        <end position="271"/>
    </location>
</feature>
<dbReference type="SUPFAM" id="SSF53474">
    <property type="entry name" value="alpha/beta-Hydrolases"/>
    <property type="match status" value="1"/>
</dbReference>
<dbReference type="InterPro" id="IPR000073">
    <property type="entry name" value="AB_hydrolase_1"/>
</dbReference>
<sequence length="284" mass="30471">MAATVSKFCSSVDGTLIYAEATGNPENPGVVFAHGVMLSGIVFDNLFSDERLLDKLYLVRYDVRGHGRSGKPRDPEGYASLLYAADFSAVAKEFFLDTPVFVGWSAGVPIASDICSHISPVPLRGIIAISGALCANEAHKTLKPKLLELIPKLISSDAATALSSRIEFVDSVFIDPHQVSFSVKAAWVGCTVMRSPEVAKATLIGHRPDQAKLVQLGAQGFPAMILYGTDDQFQDGRVVAAHARPYFTNLEVVAIEGGSHSPFFDNMDVTVGHILSFCLRVGGQ</sequence>